<name>A0ACC2XXW0_9TREE</name>
<gene>
    <name evidence="1" type="ORF">QFC24_000645</name>
</gene>
<evidence type="ECO:0000313" key="1">
    <source>
        <dbReference type="EMBL" id="KAJ9128352.1"/>
    </source>
</evidence>
<dbReference type="Proteomes" id="UP001234202">
    <property type="component" value="Unassembled WGS sequence"/>
</dbReference>
<proteinExistence type="predicted"/>
<accession>A0ACC2XXW0</accession>
<reference evidence="1" key="1">
    <citation type="submission" date="2023-04" db="EMBL/GenBank/DDBJ databases">
        <title>Draft Genome sequencing of Naganishia species isolated from polar environments using Oxford Nanopore Technology.</title>
        <authorList>
            <person name="Leo P."/>
            <person name="Venkateswaran K."/>
        </authorList>
    </citation>
    <scope>NUCLEOTIDE SEQUENCE</scope>
    <source>
        <strain evidence="1">DBVPG 5303</strain>
    </source>
</reference>
<keyword evidence="2" id="KW-1185">Reference proteome</keyword>
<comment type="caution">
    <text evidence="1">The sequence shown here is derived from an EMBL/GenBank/DDBJ whole genome shotgun (WGS) entry which is preliminary data.</text>
</comment>
<dbReference type="EMBL" id="JASBWV010000001">
    <property type="protein sequence ID" value="KAJ9128352.1"/>
    <property type="molecule type" value="Genomic_DNA"/>
</dbReference>
<protein>
    <submittedName>
        <fullName evidence="1">Uncharacterized protein</fullName>
    </submittedName>
</protein>
<sequence>MSIIKTLTLGTRQVPALCLGTWAWGDKHVWDYQEDRDYKNLQETWKACEELGLSFFDTAEIYGYGESERIIGKLLKDSSEEYRNKVVIATKYLPFPHPGNWFFFRPAIVTALKKSLERLGVDQVELYQVGRSLRWIWTERENLPALRRTRFMELPVCPSILMKLKVHNSPNVSSREWRNK</sequence>
<evidence type="ECO:0000313" key="2">
    <source>
        <dbReference type="Proteomes" id="UP001234202"/>
    </source>
</evidence>
<organism evidence="1 2">
    <name type="scientific">Naganishia onofrii</name>
    <dbReference type="NCBI Taxonomy" id="1851511"/>
    <lineage>
        <taxon>Eukaryota</taxon>
        <taxon>Fungi</taxon>
        <taxon>Dikarya</taxon>
        <taxon>Basidiomycota</taxon>
        <taxon>Agaricomycotina</taxon>
        <taxon>Tremellomycetes</taxon>
        <taxon>Filobasidiales</taxon>
        <taxon>Filobasidiaceae</taxon>
        <taxon>Naganishia</taxon>
    </lineage>
</organism>